<keyword evidence="3" id="KW-1185">Reference proteome</keyword>
<dbReference type="EMBL" id="JAHRHJ020000003">
    <property type="protein sequence ID" value="KAH9323852.1"/>
    <property type="molecule type" value="Genomic_DNA"/>
</dbReference>
<organism evidence="2 3">
    <name type="scientific">Taxus chinensis</name>
    <name type="common">Chinese yew</name>
    <name type="synonym">Taxus wallichiana var. chinensis</name>
    <dbReference type="NCBI Taxonomy" id="29808"/>
    <lineage>
        <taxon>Eukaryota</taxon>
        <taxon>Viridiplantae</taxon>
        <taxon>Streptophyta</taxon>
        <taxon>Embryophyta</taxon>
        <taxon>Tracheophyta</taxon>
        <taxon>Spermatophyta</taxon>
        <taxon>Pinopsida</taxon>
        <taxon>Pinidae</taxon>
        <taxon>Conifers II</taxon>
        <taxon>Cupressales</taxon>
        <taxon>Taxaceae</taxon>
        <taxon>Taxus</taxon>
    </lineage>
</organism>
<reference evidence="2 3" key="1">
    <citation type="journal article" date="2021" name="Nat. Plants">
        <title>The Taxus genome provides insights into paclitaxel biosynthesis.</title>
        <authorList>
            <person name="Xiong X."/>
            <person name="Gou J."/>
            <person name="Liao Q."/>
            <person name="Li Y."/>
            <person name="Zhou Q."/>
            <person name="Bi G."/>
            <person name="Li C."/>
            <person name="Du R."/>
            <person name="Wang X."/>
            <person name="Sun T."/>
            <person name="Guo L."/>
            <person name="Liang H."/>
            <person name="Lu P."/>
            <person name="Wu Y."/>
            <person name="Zhang Z."/>
            <person name="Ro D.K."/>
            <person name="Shang Y."/>
            <person name="Huang S."/>
            <person name="Yan J."/>
        </authorList>
    </citation>
    <scope>NUCLEOTIDE SEQUENCE [LARGE SCALE GENOMIC DNA]</scope>
    <source>
        <strain evidence="2">Ta-2019</strain>
    </source>
</reference>
<feature type="compositionally biased region" description="Basic and acidic residues" evidence="1">
    <location>
        <begin position="1"/>
        <end position="16"/>
    </location>
</feature>
<dbReference type="AlphaFoldDB" id="A0AA38GK19"/>
<evidence type="ECO:0000313" key="3">
    <source>
        <dbReference type="Proteomes" id="UP000824469"/>
    </source>
</evidence>
<accession>A0AA38GK19</accession>
<evidence type="ECO:0000313" key="2">
    <source>
        <dbReference type="EMBL" id="KAH9323852.1"/>
    </source>
</evidence>
<comment type="caution">
    <text evidence="2">The sequence shown here is derived from an EMBL/GenBank/DDBJ whole genome shotgun (WGS) entry which is preliminary data.</text>
</comment>
<gene>
    <name evidence="2" type="ORF">KI387_018491</name>
</gene>
<feature type="non-terminal residue" evidence="2">
    <location>
        <position position="65"/>
    </location>
</feature>
<feature type="region of interest" description="Disordered" evidence="1">
    <location>
        <begin position="1"/>
        <end position="20"/>
    </location>
</feature>
<dbReference type="Proteomes" id="UP000824469">
    <property type="component" value="Unassembled WGS sequence"/>
</dbReference>
<name>A0AA38GK19_TAXCH</name>
<proteinExistence type="predicted"/>
<protein>
    <submittedName>
        <fullName evidence="2">Uncharacterized protein</fullName>
    </submittedName>
</protein>
<evidence type="ECO:0000256" key="1">
    <source>
        <dbReference type="SAM" id="MobiDB-lite"/>
    </source>
</evidence>
<sequence length="65" mass="6888">MEHIGRRIPSLDEGDHQTMIPIDHSVPLDSAESHLAHDTPSVLQIRVATSVPTAGASYPASSATD</sequence>